<keyword evidence="5" id="KW-1185">Reference proteome</keyword>
<dbReference type="PANTHER" id="PTHR43877">
    <property type="entry name" value="AMINOALKYLPHOSPHONATE N-ACETYLTRANSFERASE-RELATED-RELATED"/>
    <property type="match status" value="1"/>
</dbReference>
<accession>A0ABV9WAC9</accession>
<dbReference type="Pfam" id="PF00583">
    <property type="entry name" value="Acetyltransf_1"/>
    <property type="match status" value="1"/>
</dbReference>
<comment type="caution">
    <text evidence="4">The sequence shown here is derived from an EMBL/GenBank/DDBJ whole genome shotgun (WGS) entry which is preliminary data.</text>
</comment>
<dbReference type="SUPFAM" id="SSF55729">
    <property type="entry name" value="Acyl-CoA N-acyltransferases (Nat)"/>
    <property type="match status" value="1"/>
</dbReference>
<proteinExistence type="predicted"/>
<dbReference type="GO" id="GO:0016746">
    <property type="term" value="F:acyltransferase activity"/>
    <property type="evidence" value="ECO:0007669"/>
    <property type="project" value="UniProtKB-KW"/>
</dbReference>
<evidence type="ECO:0000259" key="3">
    <source>
        <dbReference type="PROSITE" id="PS51186"/>
    </source>
</evidence>
<dbReference type="EMBL" id="JBHSIU010000066">
    <property type="protein sequence ID" value="MFC5004644.1"/>
    <property type="molecule type" value="Genomic_DNA"/>
</dbReference>
<evidence type="ECO:0000313" key="4">
    <source>
        <dbReference type="EMBL" id="MFC5004644.1"/>
    </source>
</evidence>
<organism evidence="4 5">
    <name type="scientific">Dactylosporangium cerinum</name>
    <dbReference type="NCBI Taxonomy" id="1434730"/>
    <lineage>
        <taxon>Bacteria</taxon>
        <taxon>Bacillati</taxon>
        <taxon>Actinomycetota</taxon>
        <taxon>Actinomycetes</taxon>
        <taxon>Micromonosporales</taxon>
        <taxon>Micromonosporaceae</taxon>
        <taxon>Dactylosporangium</taxon>
    </lineage>
</organism>
<gene>
    <name evidence="4" type="ORF">ACFPIJ_43315</name>
</gene>
<sequence length="161" mass="17839">MPYPSIRTRLVSDLDRCVEALREVHRTDAYPLNWPADPRAWLTPPRLLQAWVAVEPDGSVVGHVAVQRLDTAGAELSRLFVVPAARRRSVARALADHARSWATEHGSGLALNVTDGHRSAAVAFYEATGWRHTHTTDADWTTPDGHHVTLRHYVTGSDPRA</sequence>
<evidence type="ECO:0000313" key="5">
    <source>
        <dbReference type="Proteomes" id="UP001595912"/>
    </source>
</evidence>
<dbReference type="Gene3D" id="3.40.630.30">
    <property type="match status" value="1"/>
</dbReference>
<keyword evidence="1 4" id="KW-0808">Transferase</keyword>
<name>A0ABV9WAC9_9ACTN</name>
<dbReference type="InterPro" id="IPR050832">
    <property type="entry name" value="Bact_Acetyltransf"/>
</dbReference>
<keyword evidence="2 4" id="KW-0012">Acyltransferase</keyword>
<dbReference type="EC" id="2.3.1.-" evidence="4"/>
<dbReference type="InterPro" id="IPR000182">
    <property type="entry name" value="GNAT_dom"/>
</dbReference>
<dbReference type="InterPro" id="IPR016181">
    <property type="entry name" value="Acyl_CoA_acyltransferase"/>
</dbReference>
<evidence type="ECO:0000256" key="1">
    <source>
        <dbReference type="ARBA" id="ARBA00022679"/>
    </source>
</evidence>
<protein>
    <submittedName>
        <fullName evidence="4">GNAT family N-acetyltransferase</fullName>
        <ecNumber evidence="4">2.3.1.-</ecNumber>
    </submittedName>
</protein>
<dbReference type="PANTHER" id="PTHR43877:SF2">
    <property type="entry name" value="AMINOALKYLPHOSPHONATE N-ACETYLTRANSFERASE-RELATED"/>
    <property type="match status" value="1"/>
</dbReference>
<feature type="domain" description="N-acetyltransferase" evidence="3">
    <location>
        <begin position="4"/>
        <end position="155"/>
    </location>
</feature>
<reference evidence="5" key="1">
    <citation type="journal article" date="2019" name="Int. J. Syst. Evol. Microbiol.">
        <title>The Global Catalogue of Microorganisms (GCM) 10K type strain sequencing project: providing services to taxonomists for standard genome sequencing and annotation.</title>
        <authorList>
            <consortium name="The Broad Institute Genomics Platform"/>
            <consortium name="The Broad Institute Genome Sequencing Center for Infectious Disease"/>
            <person name="Wu L."/>
            <person name="Ma J."/>
        </authorList>
    </citation>
    <scope>NUCLEOTIDE SEQUENCE [LARGE SCALE GENOMIC DNA]</scope>
    <source>
        <strain evidence="5">CGMCC 4.7152</strain>
    </source>
</reference>
<dbReference type="PROSITE" id="PS51186">
    <property type="entry name" value="GNAT"/>
    <property type="match status" value="1"/>
</dbReference>
<evidence type="ECO:0000256" key="2">
    <source>
        <dbReference type="ARBA" id="ARBA00023315"/>
    </source>
</evidence>
<dbReference type="RefSeq" id="WP_380124731.1">
    <property type="nucleotide sequence ID" value="NZ_JBHSIU010000066.1"/>
</dbReference>
<dbReference type="Proteomes" id="UP001595912">
    <property type="component" value="Unassembled WGS sequence"/>
</dbReference>